<organism evidence="2 3">
    <name type="scientific">Olea europaea subsp. europaea</name>
    <dbReference type="NCBI Taxonomy" id="158383"/>
    <lineage>
        <taxon>Eukaryota</taxon>
        <taxon>Viridiplantae</taxon>
        <taxon>Streptophyta</taxon>
        <taxon>Embryophyta</taxon>
        <taxon>Tracheophyta</taxon>
        <taxon>Spermatophyta</taxon>
        <taxon>Magnoliopsida</taxon>
        <taxon>eudicotyledons</taxon>
        <taxon>Gunneridae</taxon>
        <taxon>Pentapetalae</taxon>
        <taxon>asterids</taxon>
        <taxon>lamiids</taxon>
        <taxon>Lamiales</taxon>
        <taxon>Oleaceae</taxon>
        <taxon>Oleeae</taxon>
        <taxon>Olea</taxon>
    </lineage>
</organism>
<dbReference type="Gramene" id="OE9A065331T1">
    <property type="protein sequence ID" value="OE9A065331C1"/>
    <property type="gene ID" value="OE9A065331"/>
</dbReference>
<feature type="region of interest" description="Disordered" evidence="1">
    <location>
        <begin position="29"/>
        <end position="50"/>
    </location>
</feature>
<comment type="caution">
    <text evidence="2">The sequence shown here is derived from an EMBL/GenBank/DDBJ whole genome shotgun (WGS) entry which is preliminary data.</text>
</comment>
<feature type="non-terminal residue" evidence="2">
    <location>
        <position position="1"/>
    </location>
</feature>
<gene>
    <name evidence="2" type="ORF">OLEA9_A065331</name>
</gene>
<reference evidence="2 3" key="1">
    <citation type="submission" date="2019-12" db="EMBL/GenBank/DDBJ databases">
        <authorList>
            <person name="Alioto T."/>
            <person name="Alioto T."/>
            <person name="Gomez Garrido J."/>
        </authorList>
    </citation>
    <scope>NUCLEOTIDE SEQUENCE [LARGE SCALE GENOMIC DNA]</scope>
</reference>
<protein>
    <submittedName>
        <fullName evidence="2">Uncharacterized protein</fullName>
    </submittedName>
</protein>
<keyword evidence="3" id="KW-1185">Reference proteome</keyword>
<evidence type="ECO:0000256" key="1">
    <source>
        <dbReference type="SAM" id="MobiDB-lite"/>
    </source>
</evidence>
<evidence type="ECO:0000313" key="2">
    <source>
        <dbReference type="EMBL" id="CAA2962858.1"/>
    </source>
</evidence>
<name>A0A8S0Q9D2_OLEEU</name>
<proteinExistence type="predicted"/>
<dbReference type="AlphaFoldDB" id="A0A8S0Q9D2"/>
<dbReference type="Proteomes" id="UP000594638">
    <property type="component" value="Unassembled WGS sequence"/>
</dbReference>
<sequence length="50" mass="5389">GFNFDRIGGGRTTQKIVFYVAFNSGSSADGENGRFAPDVEDGQSFAVERN</sequence>
<accession>A0A8S0Q9D2</accession>
<dbReference type="EMBL" id="CACTIH010001806">
    <property type="protein sequence ID" value="CAA2962858.1"/>
    <property type="molecule type" value="Genomic_DNA"/>
</dbReference>
<evidence type="ECO:0000313" key="3">
    <source>
        <dbReference type="Proteomes" id="UP000594638"/>
    </source>
</evidence>